<dbReference type="EMBL" id="JABAFA010000016">
    <property type="protein sequence ID" value="NMD99022.1"/>
    <property type="molecule type" value="Genomic_DNA"/>
</dbReference>
<comment type="caution">
    <text evidence="2">The sequence shown here is derived from an EMBL/GenBank/DDBJ whole genome shotgun (WGS) entry which is preliminary data.</text>
</comment>
<proteinExistence type="predicted"/>
<evidence type="ECO:0000313" key="2">
    <source>
        <dbReference type="EMBL" id="NMD99022.1"/>
    </source>
</evidence>
<keyword evidence="3" id="KW-1185">Reference proteome</keyword>
<feature type="compositionally biased region" description="Low complexity" evidence="1">
    <location>
        <begin position="14"/>
        <end position="25"/>
    </location>
</feature>
<dbReference type="Proteomes" id="UP000543804">
    <property type="component" value="Unassembled WGS sequence"/>
</dbReference>
<sequence>MLSAEAATADRDAATGAVSADAAAAHGGAPAAGVTLFHDASEGYPGHLAATEDAHLFDDAVPAVTAAGEAHVSLFDDSSETAGREHSSHDASGAAVSLFGDEPAAQPASGAGISASGAVKAQTSSADEEDEKEKEEAARAAALKAKGADIGIESEGAGVNLAG</sequence>
<protein>
    <submittedName>
        <fullName evidence="2">Uncharacterized protein</fullName>
    </submittedName>
</protein>
<gene>
    <name evidence="2" type="ORF">HF878_05945</name>
</gene>
<reference evidence="2 3" key="1">
    <citation type="submission" date="2020-04" db="EMBL/GenBank/DDBJ databases">
        <authorList>
            <person name="Hitch T.C.A."/>
            <person name="Wylensek D."/>
            <person name="Clavel T."/>
        </authorList>
    </citation>
    <scope>NUCLEOTIDE SEQUENCE [LARGE SCALE GENOMIC DNA]</scope>
    <source>
        <strain evidence="2 3">PG-130-P53-12</strain>
    </source>
</reference>
<evidence type="ECO:0000256" key="1">
    <source>
        <dbReference type="SAM" id="MobiDB-lite"/>
    </source>
</evidence>
<evidence type="ECO:0000313" key="3">
    <source>
        <dbReference type="Proteomes" id="UP000543804"/>
    </source>
</evidence>
<organism evidence="2 3">
    <name type="scientific">Selenomonas bovis</name>
    <dbReference type="NCBI Taxonomy" id="416586"/>
    <lineage>
        <taxon>Bacteria</taxon>
        <taxon>Bacillati</taxon>
        <taxon>Bacillota</taxon>
        <taxon>Negativicutes</taxon>
        <taxon>Selenomonadales</taxon>
        <taxon>Selenomonadaceae</taxon>
        <taxon>Selenomonas</taxon>
    </lineage>
</organism>
<feature type="compositionally biased region" description="Low complexity" evidence="1">
    <location>
        <begin position="104"/>
        <end position="121"/>
    </location>
</feature>
<dbReference type="AlphaFoldDB" id="A0A848B9B3"/>
<accession>A0A848B9B3</accession>
<name>A0A848B9B3_9FIRM</name>
<feature type="region of interest" description="Disordered" evidence="1">
    <location>
        <begin position="75"/>
        <end position="146"/>
    </location>
</feature>
<feature type="region of interest" description="Disordered" evidence="1">
    <location>
        <begin position="1"/>
        <end position="25"/>
    </location>
</feature>